<evidence type="ECO:0000256" key="16">
    <source>
        <dbReference type="PIRSR" id="PIRSR006769-3"/>
    </source>
</evidence>
<evidence type="ECO:0000256" key="1">
    <source>
        <dbReference type="ARBA" id="ARBA00002151"/>
    </source>
</evidence>
<comment type="catalytic activity">
    <reaction evidence="13">
        <text>5-amino-6-(5-phospho-D-ribitylamino)uracil + NADP(+) = 5-amino-6-(5-phospho-D-ribosylamino)uracil + NADPH + H(+)</text>
        <dbReference type="Rhea" id="RHEA:17845"/>
        <dbReference type="ChEBI" id="CHEBI:15378"/>
        <dbReference type="ChEBI" id="CHEBI:57783"/>
        <dbReference type="ChEBI" id="CHEBI:58349"/>
        <dbReference type="ChEBI" id="CHEBI:58421"/>
        <dbReference type="ChEBI" id="CHEBI:58453"/>
        <dbReference type="EC" id="1.1.1.193"/>
    </reaction>
</comment>
<dbReference type="InterPro" id="IPR002125">
    <property type="entry name" value="CMP_dCMP_dom"/>
</dbReference>
<sequence>MDSADSRDFHYMASALRLARNGLYTTHPNPRVGCVLVRDDEVIGEGWHVRAGGDHAEIAALKSADNASGATAYVTLEPCSHHGKTPPCADALIEAGIRRVVAAMPDPNPLVAGRGLAKLREAGIEAVCGVLEEDARRLNPGFIQRMTTGRPFVRSKLAMSLDGRTALESGESRWITSREARQDVHRLRAQSSAILTGIGTVLADDPALTARIGDDVLQPVRIVLDTHLRMPPHMQLAKLPGRSLILTASGDRRRMADLQKAGFEIHRIVEKNGRIDLNVVMTFMADQQVNELLVEAGPVLNGALLAENLADEWIVYMAPCVLGDRGRGLFTLPGIRTMADKKLLKLADARQIGPDLRLTYKM</sequence>
<feature type="binding site" evidence="16">
    <location>
        <position position="55"/>
    </location>
    <ligand>
        <name>Zn(2+)</name>
        <dbReference type="ChEBI" id="CHEBI:29105"/>
        <note>catalytic</note>
    </ligand>
</feature>
<comment type="function">
    <text evidence="1 13">Converts 2,5-diamino-6-(ribosylamino)-4(3h)-pyrimidinone 5'-phosphate into 5-amino-6-(ribosylamino)-2,4(1h,3h)-pyrimidinedione 5'-phosphate.</text>
</comment>
<dbReference type="SUPFAM" id="SSF53597">
    <property type="entry name" value="Dihydrofolate reductase-like"/>
    <property type="match status" value="1"/>
</dbReference>
<dbReference type="UniPathway" id="UPA00275">
    <property type="reaction ID" value="UER00401"/>
</dbReference>
<feature type="binding site" evidence="15">
    <location>
        <position position="158"/>
    </location>
    <ligand>
        <name>NADP(+)</name>
        <dbReference type="ChEBI" id="CHEBI:58349"/>
    </ligand>
</feature>
<dbReference type="InterPro" id="IPR050765">
    <property type="entry name" value="Riboflavin_Biosynth_HTPR"/>
</dbReference>
<dbReference type="InterPro" id="IPR011549">
    <property type="entry name" value="RibD_C"/>
</dbReference>
<gene>
    <name evidence="18" type="ORF">Metal_0266</name>
</gene>
<feature type="binding site" evidence="15">
    <location>
        <position position="188"/>
    </location>
    <ligand>
        <name>substrate</name>
    </ligand>
</feature>
<dbReference type="Gene3D" id="3.40.430.10">
    <property type="entry name" value="Dihydrofolate Reductase, subunit A"/>
    <property type="match status" value="1"/>
</dbReference>
<comment type="catalytic activity">
    <reaction evidence="13">
        <text>2,5-diamino-6-hydroxy-4-(5-phosphoribosylamino)-pyrimidine + H2O + H(+) = 5-amino-6-(5-phospho-D-ribosylamino)uracil + NH4(+)</text>
        <dbReference type="Rhea" id="RHEA:21868"/>
        <dbReference type="ChEBI" id="CHEBI:15377"/>
        <dbReference type="ChEBI" id="CHEBI:15378"/>
        <dbReference type="ChEBI" id="CHEBI:28938"/>
        <dbReference type="ChEBI" id="CHEBI:58453"/>
        <dbReference type="ChEBI" id="CHEBI:58614"/>
        <dbReference type="EC" id="3.5.4.26"/>
    </reaction>
</comment>
<evidence type="ECO:0000256" key="6">
    <source>
        <dbReference type="ARBA" id="ARBA00022619"/>
    </source>
</evidence>
<evidence type="ECO:0000256" key="10">
    <source>
        <dbReference type="ARBA" id="ARBA00022857"/>
    </source>
</evidence>
<feature type="binding site" evidence="16">
    <location>
        <position position="79"/>
    </location>
    <ligand>
        <name>Zn(2+)</name>
        <dbReference type="ChEBI" id="CHEBI:29105"/>
        <note>catalytic</note>
    </ligand>
</feature>
<dbReference type="GO" id="GO:0008835">
    <property type="term" value="F:diaminohydroxyphosphoribosylaminopyrimidine deaminase activity"/>
    <property type="evidence" value="ECO:0007669"/>
    <property type="project" value="UniProtKB-EC"/>
</dbReference>
<dbReference type="RefSeq" id="WP_005368860.1">
    <property type="nucleotide sequence ID" value="NZ_CM001475.1"/>
</dbReference>
<keyword evidence="12" id="KW-0511">Multifunctional enzyme</keyword>
<feature type="binding site" evidence="15">
    <location>
        <position position="204"/>
    </location>
    <ligand>
        <name>NADP(+)</name>
        <dbReference type="ChEBI" id="CHEBI:58349"/>
    </ligand>
</feature>
<feature type="active site" description="Proton donor" evidence="14">
    <location>
        <position position="57"/>
    </location>
</feature>
<dbReference type="GO" id="GO:0046872">
    <property type="term" value="F:metal ion binding"/>
    <property type="evidence" value="ECO:0007669"/>
    <property type="project" value="UniProtKB-KW"/>
</dbReference>
<dbReference type="SUPFAM" id="SSF53927">
    <property type="entry name" value="Cytidine deaminase-like"/>
    <property type="match status" value="1"/>
</dbReference>
<feature type="binding site" evidence="15">
    <location>
        <position position="226"/>
    </location>
    <ligand>
        <name>NADP(+)</name>
        <dbReference type="ChEBI" id="CHEBI:58349"/>
    </ligand>
</feature>
<evidence type="ECO:0000256" key="2">
    <source>
        <dbReference type="ARBA" id="ARBA00004882"/>
    </source>
</evidence>
<dbReference type="CDD" id="cd01284">
    <property type="entry name" value="Riboflavin_deaminase-reductase"/>
    <property type="match status" value="1"/>
</dbReference>
<evidence type="ECO:0000256" key="4">
    <source>
        <dbReference type="ARBA" id="ARBA00005259"/>
    </source>
</evidence>
<evidence type="ECO:0000256" key="3">
    <source>
        <dbReference type="ARBA" id="ARBA00004910"/>
    </source>
</evidence>
<dbReference type="PIRSF" id="PIRSF006769">
    <property type="entry name" value="RibD"/>
    <property type="match status" value="1"/>
</dbReference>
<dbReference type="InterPro" id="IPR024072">
    <property type="entry name" value="DHFR-like_dom_sf"/>
</dbReference>
<evidence type="ECO:0000256" key="13">
    <source>
        <dbReference type="PIRNR" id="PIRNR006769"/>
    </source>
</evidence>
<dbReference type="EMBL" id="CM001475">
    <property type="protein sequence ID" value="EIC28129.1"/>
    <property type="molecule type" value="Genomic_DNA"/>
</dbReference>
<keyword evidence="19" id="KW-1185">Reference proteome</keyword>
<evidence type="ECO:0000259" key="17">
    <source>
        <dbReference type="PROSITE" id="PS51747"/>
    </source>
</evidence>
<keyword evidence="8 13" id="KW-0378">Hydrolase</keyword>
<dbReference type="NCBIfam" id="TIGR00326">
    <property type="entry name" value="eubact_ribD"/>
    <property type="match status" value="1"/>
</dbReference>
<evidence type="ECO:0000256" key="15">
    <source>
        <dbReference type="PIRSR" id="PIRSR006769-2"/>
    </source>
</evidence>
<dbReference type="GO" id="GO:0008703">
    <property type="term" value="F:5-amino-6-(5-phosphoribosylamino)uracil reductase activity"/>
    <property type="evidence" value="ECO:0007669"/>
    <property type="project" value="UniProtKB-EC"/>
</dbReference>
<dbReference type="GO" id="GO:0050661">
    <property type="term" value="F:NADP binding"/>
    <property type="evidence" value="ECO:0007669"/>
    <property type="project" value="InterPro"/>
</dbReference>
<evidence type="ECO:0000256" key="14">
    <source>
        <dbReference type="PIRSR" id="PIRSR006769-1"/>
    </source>
</evidence>
<evidence type="ECO:0000256" key="9">
    <source>
        <dbReference type="ARBA" id="ARBA00022833"/>
    </source>
</evidence>
<evidence type="ECO:0000256" key="8">
    <source>
        <dbReference type="ARBA" id="ARBA00022801"/>
    </source>
</evidence>
<dbReference type="eggNOG" id="COG1985">
    <property type="taxonomic scope" value="Bacteria"/>
</dbReference>
<evidence type="ECO:0000313" key="19">
    <source>
        <dbReference type="Proteomes" id="UP000005090"/>
    </source>
</evidence>
<feature type="binding site" evidence="15">
    <location>
        <position position="295"/>
    </location>
    <ligand>
        <name>substrate</name>
    </ligand>
</feature>
<dbReference type="NCBIfam" id="TIGR00227">
    <property type="entry name" value="ribD_Cterm"/>
    <property type="match status" value="1"/>
</dbReference>
<protein>
    <recommendedName>
        <fullName evidence="13">Riboflavin biosynthesis protein RibD</fullName>
    </recommendedName>
    <domain>
        <recommendedName>
            <fullName evidence="13">Diaminohydroxyphosphoribosylaminopyrimidine deaminase</fullName>
            <shortName evidence="13">DRAP deaminase</shortName>
            <ecNumber evidence="13">3.5.4.26</ecNumber>
        </recommendedName>
        <alternativeName>
            <fullName evidence="13">Riboflavin-specific deaminase</fullName>
        </alternativeName>
    </domain>
    <domain>
        <recommendedName>
            <fullName evidence="13">5-amino-6-(5-phosphoribosylamino)uracil reductase</fullName>
            <ecNumber evidence="13">1.1.1.193</ecNumber>
        </recommendedName>
        <alternativeName>
            <fullName evidence="13">HTP reductase</fullName>
        </alternativeName>
    </domain>
</protein>
<comment type="similarity">
    <text evidence="5 13">In the C-terminal section; belongs to the HTP reductase family.</text>
</comment>
<feature type="binding site" evidence="15">
    <location>
        <begin position="297"/>
        <end position="303"/>
    </location>
    <ligand>
        <name>NADP(+)</name>
        <dbReference type="ChEBI" id="CHEBI:58349"/>
    </ligand>
</feature>
<dbReference type="PANTHER" id="PTHR38011:SF7">
    <property type="entry name" value="2,5-DIAMINO-6-RIBOSYLAMINO-4(3H)-PYRIMIDINONE 5'-PHOSPHATE REDUCTASE"/>
    <property type="match status" value="1"/>
</dbReference>
<keyword evidence="6 13" id="KW-0686">Riboflavin biosynthesis</keyword>
<keyword evidence="7 13" id="KW-0479">Metal-binding</keyword>
<dbReference type="InterPro" id="IPR002734">
    <property type="entry name" value="RibDG_C"/>
</dbReference>
<keyword evidence="11 13" id="KW-0560">Oxidoreductase</keyword>
<evidence type="ECO:0000256" key="7">
    <source>
        <dbReference type="ARBA" id="ARBA00022723"/>
    </source>
</evidence>
<feature type="binding site" evidence="15">
    <location>
        <position position="211"/>
    </location>
    <ligand>
        <name>substrate</name>
    </ligand>
</feature>
<feature type="binding site" evidence="16">
    <location>
        <position position="88"/>
    </location>
    <ligand>
        <name>Zn(2+)</name>
        <dbReference type="ChEBI" id="CHEBI:29105"/>
        <note>catalytic</note>
    </ligand>
</feature>
<dbReference type="Pfam" id="PF00383">
    <property type="entry name" value="dCMP_cyt_deam_1"/>
    <property type="match status" value="1"/>
</dbReference>
<dbReference type="PROSITE" id="PS51747">
    <property type="entry name" value="CYT_DCMP_DEAMINASES_2"/>
    <property type="match status" value="1"/>
</dbReference>
<organism evidence="18 19">
    <name type="scientific">Methylomicrobium album BG8</name>
    <dbReference type="NCBI Taxonomy" id="686340"/>
    <lineage>
        <taxon>Bacteria</taxon>
        <taxon>Pseudomonadati</taxon>
        <taxon>Pseudomonadota</taxon>
        <taxon>Gammaproteobacteria</taxon>
        <taxon>Methylococcales</taxon>
        <taxon>Methylococcaceae</taxon>
        <taxon>Methylomicrobium</taxon>
    </lineage>
</organism>
<dbReference type="HOGENOM" id="CLU_036590_1_2_6"/>
<dbReference type="EC" id="3.5.4.26" evidence="13"/>
<keyword evidence="10 13" id="KW-0521">NADP</keyword>
<keyword evidence="9 13" id="KW-0862">Zinc</keyword>
<dbReference type="eggNOG" id="COG0117">
    <property type="taxonomic scope" value="Bacteria"/>
</dbReference>
<dbReference type="InterPro" id="IPR004794">
    <property type="entry name" value="Eubact_RibD"/>
</dbReference>
<dbReference type="FunFam" id="3.40.140.10:FF:000025">
    <property type="entry name" value="Riboflavin biosynthesis protein RibD"/>
    <property type="match status" value="1"/>
</dbReference>
<evidence type="ECO:0000256" key="5">
    <source>
        <dbReference type="ARBA" id="ARBA00007417"/>
    </source>
</evidence>
<comment type="pathway">
    <text evidence="3 13">Cofactor biosynthesis; riboflavin biosynthesis; 5-amino-6-(D-ribitylamino)uracil from GTP: step 3/4.</text>
</comment>
<comment type="similarity">
    <text evidence="4 13">In the N-terminal section; belongs to the cytidine and deoxycytidylate deaminase family.</text>
</comment>
<dbReference type="Proteomes" id="UP000005090">
    <property type="component" value="Chromosome"/>
</dbReference>
<comment type="pathway">
    <text evidence="2 13">Cofactor biosynthesis; riboflavin biosynthesis; 5-amino-6-(D-ribitylamino)uracil from GTP: step 2/4.</text>
</comment>
<name>H8GLD0_METAL</name>
<feature type="domain" description="CMP/dCMP-type deaminase" evidence="17">
    <location>
        <begin position="6"/>
        <end position="127"/>
    </location>
</feature>
<evidence type="ECO:0000256" key="12">
    <source>
        <dbReference type="ARBA" id="ARBA00023268"/>
    </source>
</evidence>
<dbReference type="AlphaFoldDB" id="H8GLD0"/>
<dbReference type="Pfam" id="PF01872">
    <property type="entry name" value="RibD_C"/>
    <property type="match status" value="1"/>
</dbReference>
<dbReference type="InterPro" id="IPR016193">
    <property type="entry name" value="Cytidine_deaminase-like"/>
</dbReference>
<evidence type="ECO:0000256" key="11">
    <source>
        <dbReference type="ARBA" id="ARBA00023002"/>
    </source>
</evidence>
<feature type="binding site" evidence="15">
    <location>
        <position position="174"/>
    </location>
    <ligand>
        <name>NADP(+)</name>
        <dbReference type="ChEBI" id="CHEBI:58349"/>
    </ligand>
</feature>
<feature type="binding site" evidence="15">
    <location>
        <position position="172"/>
    </location>
    <ligand>
        <name>substrate</name>
    </ligand>
</feature>
<dbReference type="STRING" id="686340.Metal_0266"/>
<comment type="cofactor">
    <cofactor evidence="13 16">
        <name>Zn(2+)</name>
        <dbReference type="ChEBI" id="CHEBI:29105"/>
    </cofactor>
    <text evidence="13 16">Binds 1 zinc ion.</text>
</comment>
<reference evidence="18 19" key="1">
    <citation type="journal article" date="2013" name="Genome Announc.">
        <title>Genome Sequence of the Obligate Gammaproteobacterial Methanotroph Methylomicrobium album Strain BG8.</title>
        <authorList>
            <person name="Kits K.D."/>
            <person name="Kalyuzhnaya M.G."/>
            <person name="Klotz M.G."/>
            <person name="Jetten M.S."/>
            <person name="Op den Camp H.J."/>
            <person name="Vuilleumier S."/>
            <person name="Bringel F."/>
            <person name="Dispirito A.A."/>
            <person name="Murrell J.C."/>
            <person name="Bruce D."/>
            <person name="Cheng J.F."/>
            <person name="Copeland A."/>
            <person name="Goodwin L."/>
            <person name="Hauser L."/>
            <person name="Lajus A."/>
            <person name="Land M.L."/>
            <person name="Lapidus A."/>
            <person name="Lucas S."/>
            <person name="Medigue C."/>
            <person name="Pitluck S."/>
            <person name="Woyke T."/>
            <person name="Zeytun A."/>
            <person name="Stein L.Y."/>
        </authorList>
    </citation>
    <scope>NUCLEOTIDE SEQUENCE [LARGE SCALE GENOMIC DNA]</scope>
    <source>
        <strain evidence="18 19">BG8</strain>
    </source>
</reference>
<dbReference type="PANTHER" id="PTHR38011">
    <property type="entry name" value="DIHYDROFOLATE REDUCTASE FAMILY PROTEIN (AFU_ORTHOLOGUE AFUA_8G06820)"/>
    <property type="match status" value="1"/>
</dbReference>
<dbReference type="EC" id="1.1.1.193" evidence="13"/>
<proteinExistence type="inferred from homology"/>
<dbReference type="GO" id="GO:0009231">
    <property type="term" value="P:riboflavin biosynthetic process"/>
    <property type="evidence" value="ECO:0007669"/>
    <property type="project" value="UniProtKB-UniPathway"/>
</dbReference>
<dbReference type="Gene3D" id="3.40.140.10">
    <property type="entry name" value="Cytidine Deaminase, domain 2"/>
    <property type="match status" value="1"/>
</dbReference>
<accession>H8GLD0</accession>
<feature type="binding site" evidence="15">
    <location>
        <position position="208"/>
    </location>
    <ligand>
        <name>substrate</name>
    </ligand>
</feature>
<feature type="binding site" evidence="15">
    <location>
        <position position="200"/>
    </location>
    <ligand>
        <name>NADP(+)</name>
        <dbReference type="ChEBI" id="CHEBI:58349"/>
    </ligand>
</feature>
<evidence type="ECO:0000313" key="18">
    <source>
        <dbReference type="EMBL" id="EIC28129.1"/>
    </source>
</evidence>